<evidence type="ECO:0000313" key="1">
    <source>
        <dbReference type="Proteomes" id="UP000887580"/>
    </source>
</evidence>
<name>A0AC35G570_9BILA</name>
<accession>A0AC35G570</accession>
<sequence>MHAGNGNKIGVFEAIAYCIGDIIGSGIFVSPTSILKHSGSLGLSLIIWSVGAIISIIGALVYVELGTKIRKSGCDFAYLSHVKWNPFASAFLFVATTLTYPSILAIQTMAFGEYFVKGMNDAFNLNMKTSQAAIPRLIGFSALLPLAFINLFSLKKFAGRFQIIVTFVKLFVILIIIGTGFWFLAIKGKTQNFRNSFNGTTKDPDDVVLALYNGLFAYNGFDILNFGTEEIENPRRTLPIAAFAGIGIAAIVYISMNLAYFSMLTVEEFKASDTVAVDFAAKTLGSFHYAFPFLISILLLGSMNSTIFGSSRYLFAGAKRGIMPGALKCAHPTSMSPRAAVIVEMCVAICISFIGNLEQLVNYMTYAIWMQRTVVQVALLYMRYKKFPVPEDCIENPIFIPILFLCICIALLVIPVKNDYQVGIYAVSFVIAGFIIYFIFIFPKKLPQFLLNFNEKLIIGTQLALNTMPISDENIIISSSNANNDNNNSSSNGEFNCNSSDNNIITNNNIVKRRTLEHSQTLE</sequence>
<dbReference type="WBParaSite" id="PS1159_v2.g23941.t1">
    <property type="protein sequence ID" value="PS1159_v2.g23941.t1"/>
    <property type="gene ID" value="PS1159_v2.g23941"/>
</dbReference>
<proteinExistence type="predicted"/>
<dbReference type="Proteomes" id="UP000887580">
    <property type="component" value="Unplaced"/>
</dbReference>
<organism evidence="1 2">
    <name type="scientific">Panagrolaimus sp. PS1159</name>
    <dbReference type="NCBI Taxonomy" id="55785"/>
    <lineage>
        <taxon>Eukaryota</taxon>
        <taxon>Metazoa</taxon>
        <taxon>Ecdysozoa</taxon>
        <taxon>Nematoda</taxon>
        <taxon>Chromadorea</taxon>
        <taxon>Rhabditida</taxon>
        <taxon>Tylenchina</taxon>
        <taxon>Panagrolaimomorpha</taxon>
        <taxon>Panagrolaimoidea</taxon>
        <taxon>Panagrolaimidae</taxon>
        <taxon>Panagrolaimus</taxon>
    </lineage>
</organism>
<reference evidence="2" key="1">
    <citation type="submission" date="2022-11" db="UniProtKB">
        <authorList>
            <consortium name="WormBaseParasite"/>
        </authorList>
    </citation>
    <scope>IDENTIFICATION</scope>
</reference>
<protein>
    <submittedName>
        <fullName evidence="2">Amino acid transporter</fullName>
    </submittedName>
</protein>
<evidence type="ECO:0000313" key="2">
    <source>
        <dbReference type="WBParaSite" id="PS1159_v2.g23941.t1"/>
    </source>
</evidence>